<dbReference type="InterPro" id="IPR001867">
    <property type="entry name" value="OmpR/PhoB-type_DNA-bd"/>
</dbReference>
<evidence type="ECO:0000256" key="6">
    <source>
        <dbReference type="ARBA" id="ARBA00023015"/>
    </source>
</evidence>
<dbReference type="InterPro" id="IPR011006">
    <property type="entry name" value="CheY-like_superfamily"/>
</dbReference>
<keyword evidence="2" id="KW-0963">Cytoplasm</keyword>
<dbReference type="InterPro" id="IPR039420">
    <property type="entry name" value="WalR-like"/>
</dbReference>
<evidence type="ECO:0000313" key="15">
    <source>
        <dbReference type="Proteomes" id="UP000243745"/>
    </source>
</evidence>
<evidence type="ECO:0000256" key="4">
    <source>
        <dbReference type="ARBA" id="ARBA00022553"/>
    </source>
</evidence>
<evidence type="ECO:0000259" key="12">
    <source>
        <dbReference type="PROSITE" id="PS50110"/>
    </source>
</evidence>
<dbReference type="RefSeq" id="WP_031578981.1">
    <property type="nucleotide sequence ID" value="NZ_FOXF01000010.1"/>
</dbReference>
<keyword evidence="9" id="KW-0804">Transcription</keyword>
<dbReference type="InterPro" id="IPR016032">
    <property type="entry name" value="Sig_transdc_resp-reg_C-effctor"/>
</dbReference>
<evidence type="ECO:0000256" key="10">
    <source>
        <dbReference type="PROSITE-ProRule" id="PRU00169"/>
    </source>
</evidence>
<accession>A0A662ZGJ2</accession>
<evidence type="ECO:0000256" key="9">
    <source>
        <dbReference type="ARBA" id="ARBA00023163"/>
    </source>
</evidence>
<keyword evidence="7 11" id="KW-0238">DNA-binding</keyword>
<feature type="domain" description="OmpR/PhoB-type" evidence="13">
    <location>
        <begin position="136"/>
        <end position="235"/>
    </location>
</feature>
<proteinExistence type="predicted"/>
<evidence type="ECO:0000256" key="2">
    <source>
        <dbReference type="ARBA" id="ARBA00022490"/>
    </source>
</evidence>
<evidence type="ECO:0000256" key="1">
    <source>
        <dbReference type="ARBA" id="ARBA00004496"/>
    </source>
</evidence>
<evidence type="ECO:0000256" key="5">
    <source>
        <dbReference type="ARBA" id="ARBA00023012"/>
    </source>
</evidence>
<dbReference type="SUPFAM" id="SSF52172">
    <property type="entry name" value="CheY-like"/>
    <property type="match status" value="1"/>
</dbReference>
<dbReference type="OrthoDB" id="9802426at2"/>
<keyword evidence="4 10" id="KW-0597">Phosphoprotein</keyword>
<feature type="modified residue" description="4-aspartylphosphate" evidence="10">
    <location>
        <position position="54"/>
    </location>
</feature>
<dbReference type="Proteomes" id="UP000243745">
    <property type="component" value="Unassembled WGS sequence"/>
</dbReference>
<protein>
    <submittedName>
        <fullName evidence="14">Two-component system, OmpR family, aerobic respiration control protein ArcA</fullName>
    </submittedName>
</protein>
<dbReference type="Gene3D" id="6.10.250.690">
    <property type="match status" value="1"/>
</dbReference>
<dbReference type="PANTHER" id="PTHR48111">
    <property type="entry name" value="REGULATOR OF RPOS"/>
    <property type="match status" value="1"/>
</dbReference>
<dbReference type="Pfam" id="PF00072">
    <property type="entry name" value="Response_reg"/>
    <property type="match status" value="1"/>
</dbReference>
<dbReference type="GO" id="GO:0000156">
    <property type="term" value="F:phosphorelay response regulator activity"/>
    <property type="evidence" value="ECO:0007669"/>
    <property type="project" value="TreeGrafter"/>
</dbReference>
<dbReference type="InterPro" id="IPR001789">
    <property type="entry name" value="Sig_transdc_resp-reg_receiver"/>
</dbReference>
<dbReference type="Gene3D" id="1.10.10.10">
    <property type="entry name" value="Winged helix-like DNA-binding domain superfamily/Winged helix DNA-binding domain"/>
    <property type="match status" value="1"/>
</dbReference>
<keyword evidence="6" id="KW-0805">Transcription regulation</keyword>
<sequence length="240" mass="27318">MSAATVLIVDDEPVACKMATSIFNAEGYETLIAGNGDEMHEILSSRQVDLILLDINLPGKNGLILAREIREKGDIALMFVTGRDNDIDRILGLEIGADDYITKPFNPRELTIRARNLINRTKSKKEPVQQFVPTASEKYEFDGWVLETNSHDLISPSGVETRLPRAEFRMLQYFCEHPKLIVTRSDLMFFMMGRELKEHDRTVDVTIRKLRRHLDSEDAQNLIETIFGEGYRFGADVKVS</sequence>
<keyword evidence="3" id="KW-0678">Repressor</keyword>
<evidence type="ECO:0000313" key="14">
    <source>
        <dbReference type="EMBL" id="SFP23717.1"/>
    </source>
</evidence>
<keyword evidence="5" id="KW-0902">Two-component regulatory system</keyword>
<dbReference type="PROSITE" id="PS51755">
    <property type="entry name" value="OMPR_PHOB"/>
    <property type="match status" value="1"/>
</dbReference>
<reference evidence="14 15" key="1">
    <citation type="submission" date="2016-10" db="EMBL/GenBank/DDBJ databases">
        <authorList>
            <person name="Varghese N."/>
            <person name="Submissions S."/>
        </authorList>
    </citation>
    <scope>NUCLEOTIDE SEQUENCE [LARGE SCALE GENOMIC DNA]</scope>
    <source>
        <strain evidence="14 15">DSM 1361</strain>
    </source>
</reference>
<evidence type="ECO:0000256" key="7">
    <source>
        <dbReference type="ARBA" id="ARBA00023125"/>
    </source>
</evidence>
<dbReference type="SMART" id="SM00862">
    <property type="entry name" value="Trans_reg_C"/>
    <property type="match status" value="1"/>
</dbReference>
<dbReference type="NCBIfam" id="NF008378">
    <property type="entry name" value="PRK11173.1"/>
    <property type="match status" value="1"/>
</dbReference>
<evidence type="ECO:0000256" key="8">
    <source>
        <dbReference type="ARBA" id="ARBA00023159"/>
    </source>
</evidence>
<dbReference type="SUPFAM" id="SSF46894">
    <property type="entry name" value="C-terminal effector domain of the bipartite response regulators"/>
    <property type="match status" value="1"/>
</dbReference>
<dbReference type="AlphaFoldDB" id="A0A662ZGJ2"/>
<feature type="DNA-binding region" description="OmpR/PhoB-type" evidence="11">
    <location>
        <begin position="136"/>
        <end position="235"/>
    </location>
</feature>
<keyword evidence="15" id="KW-1185">Reference proteome</keyword>
<dbReference type="CDD" id="cd00383">
    <property type="entry name" value="trans_reg_C"/>
    <property type="match status" value="1"/>
</dbReference>
<evidence type="ECO:0000256" key="3">
    <source>
        <dbReference type="ARBA" id="ARBA00022491"/>
    </source>
</evidence>
<evidence type="ECO:0000259" key="13">
    <source>
        <dbReference type="PROSITE" id="PS51755"/>
    </source>
</evidence>
<dbReference type="InterPro" id="IPR036388">
    <property type="entry name" value="WH-like_DNA-bd_sf"/>
</dbReference>
<feature type="domain" description="Response regulatory" evidence="12">
    <location>
        <begin position="5"/>
        <end position="118"/>
    </location>
</feature>
<evidence type="ECO:0000256" key="11">
    <source>
        <dbReference type="PROSITE-ProRule" id="PRU01091"/>
    </source>
</evidence>
<organism evidence="14 15">
    <name type="scientific">Ruminobacter amylophilus</name>
    <dbReference type="NCBI Taxonomy" id="867"/>
    <lineage>
        <taxon>Bacteria</taxon>
        <taxon>Pseudomonadati</taxon>
        <taxon>Pseudomonadota</taxon>
        <taxon>Gammaproteobacteria</taxon>
        <taxon>Aeromonadales</taxon>
        <taxon>Succinivibrionaceae</taxon>
        <taxon>Ruminobacter</taxon>
    </lineage>
</organism>
<dbReference type="GO" id="GO:0005829">
    <property type="term" value="C:cytosol"/>
    <property type="evidence" value="ECO:0007669"/>
    <property type="project" value="TreeGrafter"/>
</dbReference>
<dbReference type="GO" id="GO:0032993">
    <property type="term" value="C:protein-DNA complex"/>
    <property type="evidence" value="ECO:0007669"/>
    <property type="project" value="TreeGrafter"/>
</dbReference>
<gene>
    <name evidence="14" type="ORF">SAMN02910344_00824</name>
</gene>
<dbReference type="SMART" id="SM00448">
    <property type="entry name" value="REC"/>
    <property type="match status" value="1"/>
</dbReference>
<dbReference type="GO" id="GO:0006355">
    <property type="term" value="P:regulation of DNA-templated transcription"/>
    <property type="evidence" value="ECO:0007669"/>
    <property type="project" value="InterPro"/>
</dbReference>
<comment type="subcellular location">
    <subcellularLocation>
        <location evidence="1">Cytoplasm</location>
    </subcellularLocation>
</comment>
<keyword evidence="8" id="KW-0010">Activator</keyword>
<dbReference type="GO" id="GO:0000976">
    <property type="term" value="F:transcription cis-regulatory region binding"/>
    <property type="evidence" value="ECO:0007669"/>
    <property type="project" value="TreeGrafter"/>
</dbReference>
<dbReference type="Pfam" id="PF00486">
    <property type="entry name" value="Trans_reg_C"/>
    <property type="match status" value="1"/>
</dbReference>
<dbReference type="EMBL" id="FOXF01000010">
    <property type="protein sequence ID" value="SFP23717.1"/>
    <property type="molecule type" value="Genomic_DNA"/>
</dbReference>
<dbReference type="PROSITE" id="PS50110">
    <property type="entry name" value="RESPONSE_REGULATORY"/>
    <property type="match status" value="1"/>
</dbReference>
<dbReference type="Gene3D" id="3.40.50.2300">
    <property type="match status" value="1"/>
</dbReference>
<dbReference type="PANTHER" id="PTHR48111:SF55">
    <property type="entry name" value="AEROBIC RESPIRATION CONTROL PROTEIN ARCA"/>
    <property type="match status" value="1"/>
</dbReference>
<name>A0A662ZGJ2_9GAMM</name>